<dbReference type="RefSeq" id="WP_226173313.1">
    <property type="nucleotide sequence ID" value="NZ_JAJADR010000001.1"/>
</dbReference>
<dbReference type="Proteomes" id="UP001165296">
    <property type="component" value="Unassembled WGS sequence"/>
</dbReference>
<gene>
    <name evidence="1" type="ORF">LGH74_05875</name>
</gene>
<dbReference type="EMBL" id="JAJADR010000001">
    <property type="protein sequence ID" value="MCB2407497.1"/>
    <property type="molecule type" value="Genomic_DNA"/>
</dbReference>
<keyword evidence="2" id="KW-1185">Reference proteome</keyword>
<keyword evidence="1" id="KW-0449">Lipoprotein</keyword>
<dbReference type="InterPro" id="IPR011990">
    <property type="entry name" value="TPR-like_helical_dom_sf"/>
</dbReference>
<protein>
    <submittedName>
        <fullName evidence="1">SusD/RagB family nutrient-binding outer membrane lipoprotein</fullName>
    </submittedName>
</protein>
<dbReference type="Gene3D" id="1.25.40.390">
    <property type="match status" value="1"/>
</dbReference>
<name>A0ABS8AMW8_9BACT</name>
<reference evidence="1" key="1">
    <citation type="submission" date="2021-10" db="EMBL/GenBank/DDBJ databases">
        <authorList>
            <person name="Dean J.D."/>
            <person name="Kim M.K."/>
            <person name="Newey C.N."/>
            <person name="Stoker T.S."/>
            <person name="Thompson D.W."/>
            <person name="Grose J.H."/>
        </authorList>
    </citation>
    <scope>NUCLEOTIDE SEQUENCE</scope>
    <source>
        <strain evidence="1">BT178</strain>
    </source>
</reference>
<evidence type="ECO:0000313" key="1">
    <source>
        <dbReference type="EMBL" id="MCB2407497.1"/>
    </source>
</evidence>
<comment type="caution">
    <text evidence="1">The sequence shown here is derived from an EMBL/GenBank/DDBJ whole genome shotgun (WGS) entry which is preliminary data.</text>
</comment>
<dbReference type="PROSITE" id="PS51257">
    <property type="entry name" value="PROKAR_LIPOPROTEIN"/>
    <property type="match status" value="1"/>
</dbReference>
<dbReference type="Pfam" id="PF12771">
    <property type="entry name" value="SusD-like_2"/>
    <property type="match status" value="1"/>
</dbReference>
<dbReference type="InterPro" id="IPR041662">
    <property type="entry name" value="SusD-like_2"/>
</dbReference>
<organism evidence="1 2">
    <name type="scientific">Hymenobacter lucidus</name>
    <dbReference type="NCBI Taxonomy" id="2880930"/>
    <lineage>
        <taxon>Bacteria</taxon>
        <taxon>Pseudomonadati</taxon>
        <taxon>Bacteroidota</taxon>
        <taxon>Cytophagia</taxon>
        <taxon>Cytophagales</taxon>
        <taxon>Hymenobacteraceae</taxon>
        <taxon>Hymenobacter</taxon>
    </lineage>
</organism>
<accession>A0ABS8AMW8</accession>
<evidence type="ECO:0000313" key="2">
    <source>
        <dbReference type="Proteomes" id="UP001165296"/>
    </source>
</evidence>
<sequence>MKKALLFCIPAVLLASSCSKLEDYDNVNPKAATSAPGTSLVSNAERMLSNTINTPDINSNPFRLYVQYWAETTYPDESQYIIDTRQINRNFWDPLYRDVLSDLNEGKKIIAADNLLNADVKANQLACIEVLEVYTWSVLVNTFGDVPYSAALNSDNLTPKYDDDKVIYADIIKRLDAAIASMKPSAAGLGTADLYYSGSMTRWVKFANSLKLRLAMTIADDDPAASKTLAQSAAADLSQLISSNADNAKLTYLAAAPNTNPLWVSLIQSGRADFVGANTFIDKLNAWSDPRIDEFFKPVAGQTTFKGGTYGAPNAYANNSAPGAMLENPTFAGTLMNYAEVEFLLAEAKERGYTIGGTAAAHYEAGVTASITEWGGTAAEATTYLAQPTVAYGGSGSGATFQEKIGIQKWVALYNNPVESWKEWRRLDYPKLTKPAQAISEIPLRLPYPTTEANLNGPNYKAASAAIGGDVVTTRVFWDKK</sequence>
<proteinExistence type="predicted"/>
<dbReference type="SUPFAM" id="SSF48452">
    <property type="entry name" value="TPR-like"/>
    <property type="match status" value="1"/>
</dbReference>